<reference evidence="3 4" key="1">
    <citation type="submission" date="2017-11" db="EMBL/GenBank/DDBJ databases">
        <authorList>
            <person name="Kracher B."/>
        </authorList>
    </citation>
    <scope>NUCLEOTIDE SEQUENCE [LARGE SCALE GENOMIC DNA]</scope>
    <source>
        <strain evidence="3 4">RACE1</strain>
    </source>
</reference>
<accession>A0A383UN09</accession>
<feature type="region of interest" description="Disordered" evidence="1">
    <location>
        <begin position="348"/>
        <end position="401"/>
    </location>
</feature>
<dbReference type="VEuPathDB" id="FungiDB:BLGHR1_11964"/>
<feature type="compositionally biased region" description="Basic residues" evidence="1">
    <location>
        <begin position="354"/>
        <end position="364"/>
    </location>
</feature>
<proteinExistence type="predicted"/>
<dbReference type="EMBL" id="UNSH01000036">
    <property type="protein sequence ID" value="SZF01206.1"/>
    <property type="molecule type" value="Genomic_DNA"/>
</dbReference>
<protein>
    <recommendedName>
        <fullName evidence="2">Fungal-type protein kinase domain-containing protein</fullName>
    </recommendedName>
</protein>
<dbReference type="Proteomes" id="UP000275772">
    <property type="component" value="Unassembled WGS sequence"/>
</dbReference>
<dbReference type="PANTHER" id="PTHR38248">
    <property type="entry name" value="FUNK1 6"/>
    <property type="match status" value="1"/>
</dbReference>
<dbReference type="PANTHER" id="PTHR38248:SF2">
    <property type="entry name" value="FUNK1 11"/>
    <property type="match status" value="1"/>
</dbReference>
<dbReference type="Pfam" id="PF17667">
    <property type="entry name" value="Pkinase_fungal"/>
    <property type="match status" value="1"/>
</dbReference>
<feature type="domain" description="Fungal-type protein kinase" evidence="2">
    <location>
        <begin position="132"/>
        <end position="366"/>
    </location>
</feature>
<sequence>MLHLKLMLRRELYGSVFFNVYGFCSKYFTQKSWTNNCIELAKEYVKRSEEDDLRFPTDLDELLVWEWMKNVENKIFHSSEESSETSTESPNSTPAQAAPLLKSTQHRMNQSGAIDGAQSERQVDYYITRRGLSTSSHGWRDILVIGELTKSPPDEFTKKFLQLAALMREVFFAQHLRQFVHWLILFRPYCSSFIDISNLLQTLVYKIVAYMSMSDAELGLDPNIKYEAHQITVSLDVPGPEKTREFRLFPEPVAQPTTLVTRGASCYRDLDGGCIVKLSWRMCGDDLEAELLEHAKDVDGMVKLVRSRDSVKISELRAGLIFTHEMVKDTRPKDKAMATPLEFTEGYIPDQKKRTSKTVKQRQKRNSEVNEAGTEYGRSSKRARSSAGSSVIAESFTESRPPVSLNVITEEDVSCVPGDECTNIAEIFFGEDRQSMEEKRNCCDNRTTMDNSSTSNLYNIEKSLKSSPSFSDDHLNVTHDIMEPNSKSRSGLQRFEIDSPLPLQQRL</sequence>
<dbReference type="AlphaFoldDB" id="A0A383UN09"/>
<evidence type="ECO:0000259" key="2">
    <source>
        <dbReference type="Pfam" id="PF17667"/>
    </source>
</evidence>
<dbReference type="InterPro" id="IPR040976">
    <property type="entry name" value="Pkinase_fungal"/>
</dbReference>
<evidence type="ECO:0000313" key="4">
    <source>
        <dbReference type="Proteomes" id="UP000275772"/>
    </source>
</evidence>
<name>A0A383UN09_BLUHO</name>
<evidence type="ECO:0000256" key="1">
    <source>
        <dbReference type="SAM" id="MobiDB-lite"/>
    </source>
</evidence>
<gene>
    <name evidence="3" type="ORF">BLGHR1_11964</name>
</gene>
<feature type="region of interest" description="Disordered" evidence="1">
    <location>
        <begin position="481"/>
        <end position="507"/>
    </location>
</feature>
<evidence type="ECO:0000313" key="3">
    <source>
        <dbReference type="EMBL" id="SZF01206.1"/>
    </source>
</evidence>
<organism evidence="3 4">
    <name type="scientific">Blumeria hordei</name>
    <name type="common">Barley powdery mildew</name>
    <name type="synonym">Blumeria graminis f. sp. hordei</name>
    <dbReference type="NCBI Taxonomy" id="2867405"/>
    <lineage>
        <taxon>Eukaryota</taxon>
        <taxon>Fungi</taxon>
        <taxon>Dikarya</taxon>
        <taxon>Ascomycota</taxon>
        <taxon>Pezizomycotina</taxon>
        <taxon>Leotiomycetes</taxon>
        <taxon>Erysiphales</taxon>
        <taxon>Erysiphaceae</taxon>
        <taxon>Blumeria</taxon>
    </lineage>
</organism>